<evidence type="ECO:0000313" key="2">
    <source>
        <dbReference type="Proteomes" id="UP000596381"/>
    </source>
</evidence>
<gene>
    <name evidence="1" type="ORF">vBKpMFBKp24_204</name>
</gene>
<reference evidence="1 2" key="1">
    <citation type="submission" date="2020-12" db="EMBL/GenBank/DDBJ databases">
        <title>Genomic characterization of four novel bacteriophages infecting Klebsiella pneumoniae.</title>
        <authorList>
            <person name="Estrada Bonilla B."/>
            <person name="Costa A.R."/>
            <person name="van Rossum T."/>
            <person name="Hagedoorn S."/>
            <person name="Wallinga H."/>
            <person name="Xiao M."/>
            <person name="Song W."/>
            <person name="Haas P.-J."/>
            <person name="Nobrega F.L."/>
            <person name="Brouns S.J.J."/>
        </authorList>
    </citation>
    <scope>NUCLEOTIDE SEQUENCE [LARGE SCALE GENOMIC DNA]</scope>
</reference>
<proteinExistence type="predicted"/>
<sequence length="146" mass="16456">MKPIEAGCLALVISDPEHLDNVGKVVRVVELIPKNEKIHIFFLNHDQKIRGTGDTTETLWLLEGELSTTAILSFNTDEGVRTISPKVIHYESLCGNKGNHLLASNRLMRIDDFSEKDKQKDREQEIGRGLLTPVGLVEWESYGIYP</sequence>
<organism evidence="1 2">
    <name type="scientific">Klebsiella phage vB_KpM_FBKp24</name>
    <dbReference type="NCBI Taxonomy" id="2801834"/>
    <lineage>
        <taxon>Viruses</taxon>
        <taxon>Duplodnaviria</taxon>
        <taxon>Heunggongvirae</taxon>
        <taxon>Uroviricota</taxon>
        <taxon>Caudoviricetes</taxon>
        <taxon>Chimalliviridae</taxon>
        <taxon>Maaswegvirus</taxon>
        <taxon>Maaswegvirus Kp24</taxon>
    </lineage>
</organism>
<dbReference type="EMBL" id="MW394391">
    <property type="protein sequence ID" value="QQV92211.1"/>
    <property type="molecule type" value="Genomic_DNA"/>
</dbReference>
<protein>
    <submittedName>
        <fullName evidence="1">Uncharacterized protein</fullName>
    </submittedName>
</protein>
<accession>A0A7U0GBP7</accession>
<dbReference type="Proteomes" id="UP000596381">
    <property type="component" value="Segment"/>
</dbReference>
<name>A0A7U0GBP7_9CAUD</name>
<evidence type="ECO:0000313" key="1">
    <source>
        <dbReference type="EMBL" id="QQV92211.1"/>
    </source>
</evidence>
<keyword evidence="2" id="KW-1185">Reference proteome</keyword>